<protein>
    <submittedName>
        <fullName evidence="1">Uncharacterized protein</fullName>
    </submittedName>
</protein>
<evidence type="ECO:0000313" key="1">
    <source>
        <dbReference type="EMBL" id="KAG9349518.1"/>
    </source>
</evidence>
<name>A0A8T2PJ48_9TELE</name>
<keyword evidence="2" id="KW-1185">Reference proteome</keyword>
<organism evidence="1 2">
    <name type="scientific">Albula glossodonta</name>
    <name type="common">roundjaw bonefish</name>
    <dbReference type="NCBI Taxonomy" id="121402"/>
    <lineage>
        <taxon>Eukaryota</taxon>
        <taxon>Metazoa</taxon>
        <taxon>Chordata</taxon>
        <taxon>Craniata</taxon>
        <taxon>Vertebrata</taxon>
        <taxon>Euteleostomi</taxon>
        <taxon>Actinopterygii</taxon>
        <taxon>Neopterygii</taxon>
        <taxon>Teleostei</taxon>
        <taxon>Albuliformes</taxon>
        <taxon>Albulidae</taxon>
        <taxon>Albula</taxon>
    </lineage>
</organism>
<sequence length="211" mass="23281">MHAELHFLDLSFQQTEYLLLTPPTHHAGPHILVPPFLHAESLLRLHLPISLFLSRHLSLFLCKPFLRLLRKVLTETPHLIHWVKRFAALYTLCPCLDSSLCYDSASPCYNPAFPCCDSSSLCYDSASLSARCDSASPWYDSSSPCCDSSCLCYDFSSPCCDSASPCCDSASPCCDSACPCFGPLRTVLMVPVGPVSTFRIRASDSSTTVRR</sequence>
<dbReference type="AlphaFoldDB" id="A0A8T2PJ48"/>
<dbReference type="EMBL" id="JAFBMS010000009">
    <property type="protein sequence ID" value="KAG9349518.1"/>
    <property type="molecule type" value="Genomic_DNA"/>
</dbReference>
<comment type="caution">
    <text evidence="1">The sequence shown here is derived from an EMBL/GenBank/DDBJ whole genome shotgun (WGS) entry which is preliminary data.</text>
</comment>
<evidence type="ECO:0000313" key="2">
    <source>
        <dbReference type="Proteomes" id="UP000824540"/>
    </source>
</evidence>
<reference evidence="1" key="1">
    <citation type="thesis" date="2021" institute="BYU ScholarsArchive" country="Provo, UT, USA">
        <title>Applications of and Algorithms for Genome Assembly and Genomic Analyses with an Emphasis on Marine Teleosts.</title>
        <authorList>
            <person name="Pickett B.D."/>
        </authorList>
    </citation>
    <scope>NUCLEOTIDE SEQUENCE</scope>
    <source>
        <strain evidence="1">HI-2016</strain>
    </source>
</reference>
<proteinExistence type="predicted"/>
<accession>A0A8T2PJ48</accession>
<dbReference type="Proteomes" id="UP000824540">
    <property type="component" value="Unassembled WGS sequence"/>
</dbReference>
<gene>
    <name evidence="1" type="ORF">JZ751_027963</name>
</gene>